<protein>
    <recommendedName>
        <fullName evidence="12">Kinetochore protein NDC80</fullName>
    </recommendedName>
</protein>
<feature type="coiled-coil region" evidence="13">
    <location>
        <begin position="554"/>
        <end position="581"/>
    </location>
</feature>
<feature type="region of interest" description="Disordered" evidence="14">
    <location>
        <begin position="1"/>
        <end position="22"/>
    </location>
</feature>
<evidence type="ECO:0000259" key="16">
    <source>
        <dbReference type="Pfam" id="PF24487"/>
    </source>
</evidence>
<proteinExistence type="inferred from homology"/>
<dbReference type="HOGENOM" id="CLU_012583_1_1_1"/>
<keyword evidence="10 12" id="KW-0137">Centromere</keyword>
<evidence type="ECO:0000256" key="13">
    <source>
        <dbReference type="SAM" id="Coils"/>
    </source>
</evidence>
<evidence type="ECO:0000256" key="9">
    <source>
        <dbReference type="ARBA" id="ARBA00023306"/>
    </source>
</evidence>
<reference evidence="17" key="1">
    <citation type="submission" date="2015-01" db="EMBL/GenBank/DDBJ databases">
        <title>The Genome Sequence of Cryptococcus gattii CA1280.</title>
        <authorList>
            <consortium name="The Broad Institute Genomics Platform"/>
            <person name="Cuomo C."/>
            <person name="Litvintseva A."/>
            <person name="Chen Y."/>
            <person name="Heitman J."/>
            <person name="Sun S."/>
            <person name="Springer D."/>
            <person name="Dromer F."/>
            <person name="Young S."/>
            <person name="Zeng Q."/>
            <person name="Gargeya S."/>
            <person name="Abouelleil A."/>
            <person name="Alvarado L."/>
            <person name="Chapman S.B."/>
            <person name="Gainer-Dewar J."/>
            <person name="Goldberg J."/>
            <person name="Griggs A."/>
            <person name="Gujja S."/>
            <person name="Hansen M."/>
            <person name="Howarth C."/>
            <person name="Imamovic A."/>
            <person name="Larimer J."/>
            <person name="Murphy C."/>
            <person name="Naylor J."/>
            <person name="Pearson M."/>
            <person name="Priest M."/>
            <person name="Roberts A."/>
            <person name="Saif S."/>
            <person name="Shea T."/>
            <person name="Sykes S."/>
            <person name="Wortman J."/>
            <person name="Nusbaum C."/>
            <person name="Birren B."/>
        </authorList>
    </citation>
    <scope>NUCLEOTIDE SEQUENCE [LARGE SCALE GENOMIC DNA]</scope>
    <source>
        <strain evidence="17">CA1280</strain>
    </source>
</reference>
<feature type="compositionally biased region" description="Polar residues" evidence="14">
    <location>
        <begin position="39"/>
        <end position="59"/>
    </location>
</feature>
<sequence length="671" mass="74911">MDFRRQTLASNGGSSHPQPLVPSSAVKKVGRLGPARQSLAPSQIQSRTSILGVSNSQENAPHGMMGSKKSTMPGKMGDRDQLMSASRGDGGMYGRTPQMNRGIPGSVRRSSVFTSNSQGRTSMAPGVYSTAYKDPRPLRDKVFQSNCMRNVNEYLISVRYPLPLTAKTLTSPTAKEFQSIFKFLVNDLVDPGAAWGKKFEDDTLSILKDFKYPGMDSVSKTALTAPGAPQSWPNMLAMLNWLVDLCKALDNWDDPDVISDPLMIPATELPLDYPNLDDRLLWDFAAKTYSQWFDGEAEEFEEAEQELEHAYDRMASATVAECEKLEREIQKRGVEIQQLHAQEPPLKKLEDEYVQLMSDKNKFISFLDQQGQKMEKIRLRISKVKEAVISQEAELEARQSELARIEQAVAAQNLTPDEVQRMNHERDSLTRSLEDLRNKISEASQFAYDQEMVVTKSMDRFEGLLTDYNSLAHQIGLLDSSLDAPSLAADVNYNLDVDLGAEELEEVKAVGVRMRSIIWQALQTCRETFRQEALGLGNGTIALEDEFDKLGQSVERQKEEVGNLEVRLKIVHNQAEDAQSQIASENSDTNKIITQLETEVTNMLAASQQGVLSTQSQLESTRIAFKELRHKTALFQDSVVAEVGEHIDAIIKAKEHTANSLKSIRALAETQ</sequence>
<dbReference type="GO" id="GO:0051301">
    <property type="term" value="P:cell division"/>
    <property type="evidence" value="ECO:0007669"/>
    <property type="project" value="UniProtKB-UniRule"/>
</dbReference>
<keyword evidence="8 12" id="KW-0539">Nucleus</keyword>
<keyword evidence="7 13" id="KW-0175">Coiled coil</keyword>
<dbReference type="Pfam" id="PF24487">
    <property type="entry name" value="NDC80_loop"/>
    <property type="match status" value="1"/>
</dbReference>
<dbReference type="PANTHER" id="PTHR10643:SF2">
    <property type="entry name" value="KINETOCHORE PROTEIN NDC80 HOMOLOG"/>
    <property type="match status" value="1"/>
</dbReference>
<dbReference type="GO" id="GO:0000226">
    <property type="term" value="P:microtubule cytoskeleton organization"/>
    <property type="evidence" value="ECO:0007669"/>
    <property type="project" value="UniProtKB-ARBA"/>
</dbReference>
<evidence type="ECO:0000256" key="10">
    <source>
        <dbReference type="ARBA" id="ARBA00023328"/>
    </source>
</evidence>
<evidence type="ECO:0000313" key="17">
    <source>
        <dbReference type="EMBL" id="KIR46788.1"/>
    </source>
</evidence>
<evidence type="ECO:0000259" key="15">
    <source>
        <dbReference type="Pfam" id="PF03801"/>
    </source>
</evidence>
<evidence type="ECO:0000256" key="7">
    <source>
        <dbReference type="ARBA" id="ARBA00023054"/>
    </source>
</evidence>
<evidence type="ECO:0000256" key="1">
    <source>
        <dbReference type="ARBA" id="ARBA00002772"/>
    </source>
</evidence>
<dbReference type="Pfam" id="PF03801">
    <property type="entry name" value="Ndc80_HEC"/>
    <property type="match status" value="1"/>
</dbReference>
<dbReference type="OrthoDB" id="7459479at2759"/>
<feature type="coiled-coil region" evidence="13">
    <location>
        <begin position="388"/>
        <end position="439"/>
    </location>
</feature>
<evidence type="ECO:0000256" key="11">
    <source>
        <dbReference type="ARBA" id="ARBA00063454"/>
    </source>
</evidence>
<dbReference type="PANTHER" id="PTHR10643">
    <property type="entry name" value="KINETOCHORE PROTEIN NDC80"/>
    <property type="match status" value="1"/>
</dbReference>
<dbReference type="EMBL" id="KN847982">
    <property type="protein sequence ID" value="KIR46788.1"/>
    <property type="molecule type" value="Genomic_DNA"/>
</dbReference>
<dbReference type="InterPro" id="IPR057091">
    <property type="entry name" value="NDC80_loop"/>
</dbReference>
<keyword evidence="6 12" id="KW-0995">Kinetochore</keyword>
<dbReference type="GO" id="GO:0005634">
    <property type="term" value="C:nucleus"/>
    <property type="evidence" value="ECO:0007669"/>
    <property type="project" value="UniProtKB-SubCell"/>
</dbReference>
<dbReference type="GO" id="GO:0005737">
    <property type="term" value="C:cytoplasm"/>
    <property type="evidence" value="ECO:0007669"/>
    <property type="project" value="UniProtKB-ARBA"/>
</dbReference>
<evidence type="ECO:0000256" key="2">
    <source>
        <dbReference type="ARBA" id="ARBA00007050"/>
    </source>
</evidence>
<evidence type="ECO:0000256" key="8">
    <source>
        <dbReference type="ARBA" id="ARBA00023242"/>
    </source>
</evidence>
<keyword evidence="9 12" id="KW-0131">Cell cycle</keyword>
<dbReference type="InterPro" id="IPR038273">
    <property type="entry name" value="Ndc80_sf"/>
</dbReference>
<keyword evidence="5 12" id="KW-0498">Mitosis</keyword>
<gene>
    <name evidence="17" type="ORF">I312_03679</name>
</gene>
<dbReference type="GO" id="GO:0005815">
    <property type="term" value="C:microtubule organizing center"/>
    <property type="evidence" value="ECO:0007669"/>
    <property type="project" value="UniProtKB-ARBA"/>
</dbReference>
<accession>A0A0D0UET1</accession>
<comment type="similarity">
    <text evidence="2 12">Belongs to the NDC80/HEC1 family.</text>
</comment>
<feature type="domain" description="Kinetochore protein Ndc80 CH" evidence="15">
    <location>
        <begin position="108"/>
        <end position="251"/>
    </location>
</feature>
<evidence type="ECO:0000256" key="5">
    <source>
        <dbReference type="ARBA" id="ARBA00022776"/>
    </source>
</evidence>
<keyword evidence="4 12" id="KW-0132">Cell division</keyword>
<feature type="compositionally biased region" description="Polar residues" evidence="14">
    <location>
        <begin position="7"/>
        <end position="17"/>
    </location>
</feature>
<dbReference type="AlphaFoldDB" id="A0A0D0UET1"/>
<organism evidence="17">
    <name type="scientific">Cryptococcus bacillisporus CA1280</name>
    <dbReference type="NCBI Taxonomy" id="1296109"/>
    <lineage>
        <taxon>Eukaryota</taxon>
        <taxon>Fungi</taxon>
        <taxon>Dikarya</taxon>
        <taxon>Basidiomycota</taxon>
        <taxon>Agaricomycotina</taxon>
        <taxon>Tremellomycetes</taxon>
        <taxon>Tremellales</taxon>
        <taxon>Cryptococcaceae</taxon>
        <taxon>Cryptococcus</taxon>
        <taxon>Cryptococcus gattii species complex</taxon>
    </lineage>
</organism>
<feature type="compositionally biased region" description="Polar residues" evidence="14">
    <location>
        <begin position="108"/>
        <end position="121"/>
    </location>
</feature>
<comment type="subunit">
    <text evidence="11">Component of the NDC80 complex, which consists of at least NDC80, NUF2 and SPC25.</text>
</comment>
<name>A0A0D0UET1_CRYGA</name>
<dbReference type="GO" id="GO:0031262">
    <property type="term" value="C:Ndc80 complex"/>
    <property type="evidence" value="ECO:0007669"/>
    <property type="project" value="UniProtKB-UniRule"/>
</dbReference>
<dbReference type="InterPro" id="IPR005550">
    <property type="entry name" value="Kinetochore_Ndc80"/>
</dbReference>
<dbReference type="FunFam" id="1.10.418.30:FF:000002">
    <property type="entry name" value="NDC80, kinetochore complex component"/>
    <property type="match status" value="1"/>
</dbReference>
<feature type="coiled-coil region" evidence="13">
    <location>
        <begin position="293"/>
        <end position="342"/>
    </location>
</feature>
<dbReference type="GO" id="GO:0051315">
    <property type="term" value="P:attachment of mitotic spindle microtubules to kinetochore"/>
    <property type="evidence" value="ECO:0007669"/>
    <property type="project" value="UniProtKB-UniRule"/>
</dbReference>
<comment type="subcellular location">
    <subcellularLocation>
        <location evidence="12">Chromosome</location>
        <location evidence="12">Centromere</location>
        <location evidence="12">Kinetochore</location>
    </subcellularLocation>
    <subcellularLocation>
        <location evidence="12">Nucleus</location>
    </subcellularLocation>
</comment>
<keyword evidence="3 12" id="KW-0158">Chromosome</keyword>
<feature type="domain" description="Kinetochore protein NDC80 loop region" evidence="16">
    <location>
        <begin position="432"/>
        <end position="633"/>
    </location>
</feature>
<dbReference type="InterPro" id="IPR055260">
    <property type="entry name" value="Ndc80_CH"/>
</dbReference>
<evidence type="ECO:0000256" key="12">
    <source>
        <dbReference type="RuleBase" id="RU368072"/>
    </source>
</evidence>
<comment type="function">
    <text evidence="1 12">Acts as a component of the essential kinetochore-associated NDC80 complex, which is required for chromosome segregation and spindle checkpoint activity.</text>
</comment>
<evidence type="ECO:0000256" key="4">
    <source>
        <dbReference type="ARBA" id="ARBA00022618"/>
    </source>
</evidence>
<evidence type="ECO:0000256" key="3">
    <source>
        <dbReference type="ARBA" id="ARBA00022454"/>
    </source>
</evidence>
<feature type="region of interest" description="Disordered" evidence="14">
    <location>
        <begin position="34"/>
        <end position="132"/>
    </location>
</feature>
<evidence type="ECO:0000256" key="14">
    <source>
        <dbReference type="SAM" id="MobiDB-lite"/>
    </source>
</evidence>
<dbReference type="Gene3D" id="1.10.418.30">
    <property type="entry name" value="Ncd80 complex, Ncd80 subunit"/>
    <property type="match status" value="1"/>
</dbReference>
<evidence type="ECO:0000256" key="6">
    <source>
        <dbReference type="ARBA" id="ARBA00022838"/>
    </source>
</evidence>